<accession>A0A212TMQ7</accession>
<dbReference type="InterPro" id="IPR023562">
    <property type="entry name" value="ClpP/TepA"/>
</dbReference>
<proteinExistence type="predicted"/>
<sequence>MPELLIPIREYIGTSEFNWDTYEFEWATNADDVRMMVEWAQYDGLEVDSICLEIGVCYGGSVLHGMEIYNYLKGLGLPIRTRILSLAASMGSVIPLVGDEIEIEQTAQILVHGPSSYAAGTVREITSDLKQLNDLLMKTTLTGKEPKFPMFFEAPISGGITQLAASRAYLDALVVLPA</sequence>
<reference evidence="2" key="1">
    <citation type="submission" date="2017-06" db="EMBL/GenBank/DDBJ databases">
        <authorList>
            <person name="Varghese N."/>
            <person name="Submissions S."/>
        </authorList>
    </citation>
    <scope>NUCLEOTIDE SEQUENCE [LARGE SCALE GENOMIC DNA]</scope>
    <source>
        <strain evidence="2">DSM 11116</strain>
    </source>
</reference>
<dbReference type="EMBL" id="FYEW01000001">
    <property type="protein sequence ID" value="SNC67339.1"/>
    <property type="molecule type" value="Genomic_DNA"/>
</dbReference>
<dbReference type="InterPro" id="IPR029045">
    <property type="entry name" value="ClpP/crotonase-like_dom_sf"/>
</dbReference>
<dbReference type="Gene3D" id="3.90.226.10">
    <property type="entry name" value="2-enoyl-CoA Hydratase, Chain A, domain 1"/>
    <property type="match status" value="1"/>
</dbReference>
<dbReference type="AlphaFoldDB" id="A0A212TMQ7"/>
<keyword evidence="2" id="KW-1185">Reference proteome</keyword>
<keyword evidence="1" id="KW-0378">Hydrolase</keyword>
<name>A0A212TMQ7_9BACT</name>
<organism evidence="1 2">
    <name type="scientific">Hymenobacter gelipurpurascens</name>
    <dbReference type="NCBI Taxonomy" id="89968"/>
    <lineage>
        <taxon>Bacteria</taxon>
        <taxon>Pseudomonadati</taxon>
        <taxon>Bacteroidota</taxon>
        <taxon>Cytophagia</taxon>
        <taxon>Cytophagales</taxon>
        <taxon>Hymenobacteraceae</taxon>
        <taxon>Hymenobacter</taxon>
    </lineage>
</organism>
<dbReference type="Proteomes" id="UP000198131">
    <property type="component" value="Unassembled WGS sequence"/>
</dbReference>
<dbReference type="GO" id="GO:0008233">
    <property type="term" value="F:peptidase activity"/>
    <property type="evidence" value="ECO:0007669"/>
    <property type="project" value="UniProtKB-KW"/>
</dbReference>
<dbReference type="GO" id="GO:0006508">
    <property type="term" value="P:proteolysis"/>
    <property type="evidence" value="ECO:0007669"/>
    <property type="project" value="UniProtKB-KW"/>
</dbReference>
<keyword evidence="1" id="KW-0645">Protease</keyword>
<dbReference type="SUPFAM" id="SSF52096">
    <property type="entry name" value="ClpP/crotonase"/>
    <property type="match status" value="1"/>
</dbReference>
<dbReference type="RefSeq" id="WP_088843181.1">
    <property type="nucleotide sequence ID" value="NZ_FYEW01000001.1"/>
</dbReference>
<dbReference type="Pfam" id="PF00574">
    <property type="entry name" value="CLP_protease"/>
    <property type="match status" value="1"/>
</dbReference>
<evidence type="ECO:0000313" key="1">
    <source>
        <dbReference type="EMBL" id="SNC67339.1"/>
    </source>
</evidence>
<gene>
    <name evidence="1" type="ORF">SAMN06265337_1917</name>
</gene>
<evidence type="ECO:0000313" key="2">
    <source>
        <dbReference type="Proteomes" id="UP000198131"/>
    </source>
</evidence>
<dbReference type="OrthoDB" id="871446at2"/>
<protein>
    <submittedName>
        <fullName evidence="1">Clp protease</fullName>
    </submittedName>
</protein>